<dbReference type="Proteomes" id="UP000595917">
    <property type="component" value="Chromosome"/>
</dbReference>
<organism evidence="7 8">
    <name type="scientific">Breznakiella homolactica</name>
    <dbReference type="NCBI Taxonomy" id="2798577"/>
    <lineage>
        <taxon>Bacteria</taxon>
        <taxon>Pseudomonadati</taxon>
        <taxon>Spirochaetota</taxon>
        <taxon>Spirochaetia</taxon>
        <taxon>Spirochaetales</taxon>
        <taxon>Breznakiellaceae</taxon>
        <taxon>Breznakiella</taxon>
    </lineage>
</organism>
<comment type="subcellular location">
    <subcellularLocation>
        <location evidence="1">Cell membrane</location>
        <topology evidence="1">Multi-pass membrane protein</topology>
    </subcellularLocation>
</comment>
<feature type="transmembrane region" description="Helical" evidence="6">
    <location>
        <begin position="98"/>
        <end position="120"/>
    </location>
</feature>
<evidence type="ECO:0000256" key="6">
    <source>
        <dbReference type="SAM" id="Phobius"/>
    </source>
</evidence>
<feature type="transmembrane region" description="Helical" evidence="6">
    <location>
        <begin position="234"/>
        <end position="257"/>
    </location>
</feature>
<gene>
    <name evidence="7" type="ORF">JFL75_18630</name>
</gene>
<dbReference type="CDD" id="cd06580">
    <property type="entry name" value="TM_PBP1_transp_TpRbsC_like"/>
    <property type="match status" value="1"/>
</dbReference>
<dbReference type="InterPro" id="IPR001851">
    <property type="entry name" value="ABC_transp_permease"/>
</dbReference>
<dbReference type="AlphaFoldDB" id="A0A7T7XMC6"/>
<keyword evidence="3 6" id="KW-0812">Transmembrane</keyword>
<evidence type="ECO:0000256" key="1">
    <source>
        <dbReference type="ARBA" id="ARBA00004651"/>
    </source>
</evidence>
<feature type="transmembrane region" description="Helical" evidence="6">
    <location>
        <begin position="12"/>
        <end position="32"/>
    </location>
</feature>
<protein>
    <submittedName>
        <fullName evidence="7">ABC transporter permease</fullName>
    </submittedName>
</protein>
<proteinExistence type="predicted"/>
<keyword evidence="5 6" id="KW-0472">Membrane</keyword>
<keyword evidence="4 6" id="KW-1133">Transmembrane helix</keyword>
<dbReference type="PANTHER" id="PTHR43370">
    <property type="entry name" value="SUGAR ABC TRANSPORTER INTEGRAL MEMBRANE PROTEIN-RELATED"/>
    <property type="match status" value="1"/>
</dbReference>
<feature type="transmembrane region" description="Helical" evidence="6">
    <location>
        <begin position="188"/>
        <end position="214"/>
    </location>
</feature>
<sequence length="304" mass="32216">MSDVFQTITGMLPSILMIWAPILIAATGGMFCERSGVTNIALEGLMGIGAMAAATAHTLLEVKTGMSIPLALLVATGSGCLFSLIHAFASITLRADQVVSGTGINLLSTGVTVFLCQIIFRQERTEPFKLGMMPGIGGIYPTAWIALIILVVVWYVLYKRPWGLRLRACGEHPQAVASAGIDVMKVRYIAVLVSGALAGLAGGCLVLTQTIQYTTTTINGRGFIALAAVSFGRWLPLGILGASLLFGASSALAVYIVNIESLKFLPPEFFNLLPYLITLLTLVIFSGKDYAPRSVGVPFDKGKS</sequence>
<reference evidence="7" key="1">
    <citation type="submission" date="2021-01" db="EMBL/GenBank/DDBJ databases">
        <title>Description of Breznakiella homolactica.</title>
        <authorList>
            <person name="Song Y."/>
            <person name="Brune A."/>
        </authorList>
    </citation>
    <scope>NUCLEOTIDE SEQUENCE</scope>
    <source>
        <strain evidence="7">RmG30</strain>
    </source>
</reference>
<evidence type="ECO:0000256" key="4">
    <source>
        <dbReference type="ARBA" id="ARBA00022989"/>
    </source>
</evidence>
<dbReference type="Pfam" id="PF02653">
    <property type="entry name" value="BPD_transp_2"/>
    <property type="match status" value="1"/>
</dbReference>
<dbReference type="GO" id="GO:0005886">
    <property type="term" value="C:plasma membrane"/>
    <property type="evidence" value="ECO:0007669"/>
    <property type="project" value="UniProtKB-SubCell"/>
</dbReference>
<feature type="transmembrane region" description="Helical" evidence="6">
    <location>
        <begin position="269"/>
        <end position="287"/>
    </location>
</feature>
<dbReference type="GO" id="GO:0022857">
    <property type="term" value="F:transmembrane transporter activity"/>
    <property type="evidence" value="ECO:0007669"/>
    <property type="project" value="InterPro"/>
</dbReference>
<evidence type="ECO:0000313" key="7">
    <source>
        <dbReference type="EMBL" id="QQO08922.1"/>
    </source>
</evidence>
<evidence type="ECO:0000256" key="2">
    <source>
        <dbReference type="ARBA" id="ARBA00022475"/>
    </source>
</evidence>
<keyword evidence="2" id="KW-1003">Cell membrane</keyword>
<feature type="transmembrane region" description="Helical" evidence="6">
    <location>
        <begin position="140"/>
        <end position="158"/>
    </location>
</feature>
<evidence type="ECO:0000256" key="3">
    <source>
        <dbReference type="ARBA" id="ARBA00022692"/>
    </source>
</evidence>
<dbReference type="KEGG" id="bhc:JFL75_18630"/>
<evidence type="ECO:0000256" key="5">
    <source>
        <dbReference type="ARBA" id="ARBA00023136"/>
    </source>
</evidence>
<evidence type="ECO:0000313" key="8">
    <source>
        <dbReference type="Proteomes" id="UP000595917"/>
    </source>
</evidence>
<keyword evidence="8" id="KW-1185">Reference proteome</keyword>
<name>A0A7T7XMC6_9SPIR</name>
<feature type="transmembrane region" description="Helical" evidence="6">
    <location>
        <begin position="66"/>
        <end position="91"/>
    </location>
</feature>
<dbReference type="EMBL" id="CP067089">
    <property type="protein sequence ID" value="QQO08922.1"/>
    <property type="molecule type" value="Genomic_DNA"/>
</dbReference>
<dbReference type="PANTHER" id="PTHR43370:SF1">
    <property type="entry name" value="GUANOSINE ABC TRANSPORTER PERMEASE PROTEIN NUPQ"/>
    <property type="match status" value="1"/>
</dbReference>
<dbReference type="RefSeq" id="WP_215626228.1">
    <property type="nucleotide sequence ID" value="NZ_CP067089.2"/>
</dbReference>
<feature type="transmembrane region" description="Helical" evidence="6">
    <location>
        <begin position="39"/>
        <end position="60"/>
    </location>
</feature>
<accession>A0A7T7XMC6</accession>